<evidence type="ECO:0000256" key="2">
    <source>
        <dbReference type="SAM" id="MobiDB-lite"/>
    </source>
</evidence>
<proteinExistence type="predicted"/>
<sequence>MTCQEPFKEYLDYECYHKLNDRFILGNLNVASSVTDFSSKHEVSYTKNSTLFNQILPKLKKYLSDDSSFLLYNQLYICKYISYLLYDEICKGDSNVCDENMFNTFKNFVERFYEDSRYDKCGSKIKLGYLDNSTYKKHSSLYDLYDKYNILIGQITSTQYIPCSTLHSLTFHYNEALRSHGESDVNFIDKLIELKKLIEAKVLQSKTDCGRNLPHFNETNIEKARAKELAEKQLREAAEAEKQKQIREAAEAEKQKKIREAAEAAQQQQQQRILSRPDDEITIVPSQRQALKSLPQGPYEESGAHRQPELAEGLTSEDEKSNEIDEQLHGPKNVWGTSPGGEEGIMVTMKNAISGFMNEVEPAPILGVSGGMGALFLLFKVL</sequence>
<dbReference type="EMBL" id="LT615242">
    <property type="protein sequence ID" value="SCO65533.1"/>
    <property type="molecule type" value="Genomic_DNA"/>
</dbReference>
<gene>
    <name evidence="3" type="ORF">PVT01_040005200</name>
</gene>
<dbReference type="VEuPathDB" id="PlasmoDB:PVW1_140081200"/>
<name>A0A1G4GSG1_PLAVI</name>
<accession>A0A1G4GSG1</accession>
<dbReference type="VEuPathDB" id="PlasmoDB:PVPAM_000040300"/>
<evidence type="ECO:0000313" key="3">
    <source>
        <dbReference type="EMBL" id="SCO65533.1"/>
    </source>
</evidence>
<protein>
    <submittedName>
        <fullName evidence="3">VIR protein</fullName>
    </submittedName>
</protein>
<dbReference type="VEuPathDB" id="PlasmoDB:PVP01_0003610"/>
<evidence type="ECO:0000313" key="4">
    <source>
        <dbReference type="Proteomes" id="UP000196402"/>
    </source>
</evidence>
<evidence type="ECO:0000256" key="1">
    <source>
        <dbReference type="SAM" id="Coils"/>
    </source>
</evidence>
<keyword evidence="1" id="KW-0175">Coiled coil</keyword>
<dbReference type="VEuPathDB" id="PlasmoDB:PVX_070190"/>
<feature type="coiled-coil region" evidence="1">
    <location>
        <begin position="221"/>
        <end position="272"/>
    </location>
</feature>
<feature type="region of interest" description="Disordered" evidence="2">
    <location>
        <begin position="289"/>
        <end position="324"/>
    </location>
</feature>
<organism evidence="3 4">
    <name type="scientific">Plasmodium vivax</name>
    <name type="common">malaria parasite P. vivax</name>
    <dbReference type="NCBI Taxonomy" id="5855"/>
    <lineage>
        <taxon>Eukaryota</taxon>
        <taxon>Sar</taxon>
        <taxon>Alveolata</taxon>
        <taxon>Apicomplexa</taxon>
        <taxon>Aconoidasida</taxon>
        <taxon>Haemosporida</taxon>
        <taxon>Plasmodiidae</taxon>
        <taxon>Plasmodium</taxon>
        <taxon>Plasmodium (Plasmodium)</taxon>
    </lineage>
</organism>
<dbReference type="Proteomes" id="UP000196402">
    <property type="component" value="Chromosome 4"/>
</dbReference>
<reference evidence="3 4" key="1">
    <citation type="submission" date="2016-07" db="EMBL/GenBank/DDBJ databases">
        <authorList>
            <consortium name="Pathogen Informatics"/>
        </authorList>
    </citation>
    <scope>NUCLEOTIDE SEQUENCE [LARGE SCALE GENOMIC DNA]</scope>
</reference>
<dbReference type="AlphaFoldDB" id="A0A1G4GSG1"/>